<dbReference type="RefSeq" id="WP_073209271.1">
    <property type="nucleotide sequence ID" value="NZ_FRBD01000015.1"/>
</dbReference>
<organism evidence="1 2">
    <name type="scientific">Xylanibacter ruminicola</name>
    <name type="common">Prevotella ruminicola</name>
    <dbReference type="NCBI Taxonomy" id="839"/>
    <lineage>
        <taxon>Bacteria</taxon>
        <taxon>Pseudomonadati</taxon>
        <taxon>Bacteroidota</taxon>
        <taxon>Bacteroidia</taxon>
        <taxon>Bacteroidales</taxon>
        <taxon>Prevotellaceae</taxon>
        <taxon>Xylanibacter</taxon>
    </lineage>
</organism>
<evidence type="ECO:0000313" key="1">
    <source>
        <dbReference type="EMBL" id="SHK88842.1"/>
    </source>
</evidence>
<dbReference type="Proteomes" id="UP000184130">
    <property type="component" value="Unassembled WGS sequence"/>
</dbReference>
<protein>
    <submittedName>
        <fullName evidence="1">RteC protein</fullName>
    </submittedName>
</protein>
<gene>
    <name evidence="1" type="ORF">SAMN05216463_11559</name>
</gene>
<reference evidence="1 2" key="1">
    <citation type="submission" date="2016-11" db="EMBL/GenBank/DDBJ databases">
        <authorList>
            <person name="Jaros S."/>
            <person name="Januszkiewicz K."/>
            <person name="Wedrychowicz H."/>
        </authorList>
    </citation>
    <scope>NUCLEOTIDE SEQUENCE [LARGE SCALE GENOMIC DNA]</scope>
    <source>
        <strain evidence="1 2">KHT3</strain>
    </source>
</reference>
<dbReference type="Pfam" id="PF09357">
    <property type="entry name" value="RteC"/>
    <property type="match status" value="1"/>
</dbReference>
<dbReference type="AlphaFoldDB" id="A0A1M6W517"/>
<dbReference type="OrthoDB" id="1071071at2"/>
<dbReference type="EMBL" id="FRBD01000015">
    <property type="protein sequence ID" value="SHK88842.1"/>
    <property type="molecule type" value="Genomic_DNA"/>
</dbReference>
<dbReference type="InterPro" id="IPR018534">
    <property type="entry name" value="Tet_reg_excision_RteC"/>
</dbReference>
<accession>A0A1M6W517</accession>
<sequence>MIRIKNLIQVIINFVIKKVKTVNNKKKVIWTGSQIDLMEIVYMIYMTEKVFNEKGRHATINELAEAIFTLMNKKVPATPTKVVDNLKKRHDPKELSILYKVLKKLYHLF</sequence>
<proteinExistence type="predicted"/>
<name>A0A1M6W517_XYLRU</name>
<evidence type="ECO:0000313" key="2">
    <source>
        <dbReference type="Proteomes" id="UP000184130"/>
    </source>
</evidence>